<evidence type="ECO:0000313" key="1">
    <source>
        <dbReference type="EMBL" id="SHK81965.1"/>
    </source>
</evidence>
<evidence type="ECO:0008006" key="3">
    <source>
        <dbReference type="Google" id="ProtNLM"/>
    </source>
</evidence>
<dbReference type="AlphaFoldDB" id="A0A1M6VKT9"/>
<dbReference type="GO" id="GO:0004848">
    <property type="term" value="F:ureidoglycolate hydrolase activity"/>
    <property type="evidence" value="ECO:0007669"/>
    <property type="project" value="InterPro"/>
</dbReference>
<protein>
    <recommendedName>
        <fullName evidence="3">DUF4867 domain-containing protein</fullName>
    </recommendedName>
</protein>
<dbReference type="RefSeq" id="WP_072852118.1">
    <property type="nucleotide sequence ID" value="NZ_FRAH01000047.1"/>
</dbReference>
<dbReference type="InterPro" id="IPR032358">
    <property type="entry name" value="DUF4867"/>
</dbReference>
<dbReference type="Gene3D" id="2.60.120.480">
    <property type="entry name" value="Ureidoglycolate hydrolase"/>
    <property type="match status" value="1"/>
</dbReference>
<evidence type="ECO:0000313" key="2">
    <source>
        <dbReference type="Proteomes" id="UP000183975"/>
    </source>
</evidence>
<dbReference type="EMBL" id="FRAH01000047">
    <property type="protein sequence ID" value="SHK81965.1"/>
    <property type="molecule type" value="Genomic_DNA"/>
</dbReference>
<dbReference type="Proteomes" id="UP000183975">
    <property type="component" value="Unassembled WGS sequence"/>
</dbReference>
<organism evidence="1 2">
    <name type="scientific">Anaerotignum lactatifermentans DSM 14214</name>
    <dbReference type="NCBI Taxonomy" id="1121323"/>
    <lineage>
        <taxon>Bacteria</taxon>
        <taxon>Bacillati</taxon>
        <taxon>Bacillota</taxon>
        <taxon>Clostridia</taxon>
        <taxon>Lachnospirales</taxon>
        <taxon>Anaerotignaceae</taxon>
        <taxon>Anaerotignum</taxon>
    </lineage>
</organism>
<dbReference type="Pfam" id="PF16161">
    <property type="entry name" value="DUF4867"/>
    <property type="match status" value="1"/>
</dbReference>
<accession>A0A1M6VKT9</accession>
<proteinExistence type="predicted"/>
<sequence>MKIESVFDASFRQYGKVVEGLHLDELLTALSKTEKPADGVIYVPGDDSLENTPAKKELEDNVYGGMPIQIGFCNGTNTKLNCVEYHRDSEINIPCEDMILLLGKQTDITPDYHLDTATIRAFLVPAGTAVEVYATTLHYAPCNAKKDAGFRVAVVLPKGTNTDKPEIAALNAEDPLLRARNKWLIAHADASEAADGAFVGLDGVNIDIANEI</sequence>
<gene>
    <name evidence="1" type="ORF">SAMN02745138_02400</name>
</gene>
<dbReference type="OrthoDB" id="358393at2"/>
<reference evidence="1 2" key="1">
    <citation type="submission" date="2016-11" db="EMBL/GenBank/DDBJ databases">
        <authorList>
            <person name="Jaros S."/>
            <person name="Januszkiewicz K."/>
            <person name="Wedrychowicz H."/>
        </authorList>
    </citation>
    <scope>NUCLEOTIDE SEQUENCE [LARGE SCALE GENOMIC DNA]</scope>
    <source>
        <strain evidence="1 2">DSM 14214</strain>
    </source>
</reference>
<keyword evidence="2" id="KW-1185">Reference proteome</keyword>
<dbReference type="InterPro" id="IPR024060">
    <property type="entry name" value="Ureidoglycolate_lyase_dom_sf"/>
</dbReference>
<name>A0A1M6VKT9_9FIRM</name>